<evidence type="ECO:0000313" key="1">
    <source>
        <dbReference type="EMBL" id="RMA58730.1"/>
    </source>
</evidence>
<dbReference type="RefSeq" id="WP_147437268.1">
    <property type="nucleotide sequence ID" value="NZ_REFC01000013.1"/>
</dbReference>
<dbReference type="EMBL" id="REFC01000013">
    <property type="protein sequence ID" value="RMA58730.1"/>
    <property type="molecule type" value="Genomic_DNA"/>
</dbReference>
<gene>
    <name evidence="1" type="ORF">BXY75_2107</name>
</gene>
<dbReference type="SUPFAM" id="SSF52402">
    <property type="entry name" value="Adenine nucleotide alpha hydrolases-like"/>
    <property type="match status" value="1"/>
</dbReference>
<proteinExistence type="predicted"/>
<accession>A0A3L9YGZ9</accession>
<dbReference type="InterPro" id="IPR014729">
    <property type="entry name" value="Rossmann-like_a/b/a_fold"/>
</dbReference>
<dbReference type="Gene3D" id="3.40.50.620">
    <property type="entry name" value="HUPs"/>
    <property type="match status" value="1"/>
</dbReference>
<reference evidence="1 2" key="1">
    <citation type="submission" date="2018-10" db="EMBL/GenBank/DDBJ databases">
        <title>Genomic Encyclopedia of Archaeal and Bacterial Type Strains, Phase II (KMG-II): from individual species to whole genera.</title>
        <authorList>
            <person name="Goeker M."/>
        </authorList>
    </citation>
    <scope>NUCLEOTIDE SEQUENCE [LARGE SCALE GENOMIC DNA]</scope>
    <source>
        <strain evidence="1 2">DSM 23424</strain>
    </source>
</reference>
<name>A0A3L9YGZ9_9FLAO</name>
<keyword evidence="2" id="KW-1185">Reference proteome</keyword>
<dbReference type="OrthoDB" id="9788959at2"/>
<protein>
    <recommendedName>
        <fullName evidence="3">Nucleotide-binding universal stress UspA family protein</fullName>
    </recommendedName>
</protein>
<evidence type="ECO:0000313" key="2">
    <source>
        <dbReference type="Proteomes" id="UP000271339"/>
    </source>
</evidence>
<organism evidence="1 2">
    <name type="scientific">Ulvibacter antarcticus</name>
    <dbReference type="NCBI Taxonomy" id="442714"/>
    <lineage>
        <taxon>Bacteria</taxon>
        <taxon>Pseudomonadati</taxon>
        <taxon>Bacteroidota</taxon>
        <taxon>Flavobacteriia</taxon>
        <taxon>Flavobacteriales</taxon>
        <taxon>Flavobacteriaceae</taxon>
        <taxon>Ulvibacter</taxon>
    </lineage>
</organism>
<dbReference type="Proteomes" id="UP000271339">
    <property type="component" value="Unassembled WGS sequence"/>
</dbReference>
<comment type="caution">
    <text evidence="1">The sequence shown here is derived from an EMBL/GenBank/DDBJ whole genome shotgun (WGS) entry which is preliminary data.</text>
</comment>
<sequence length="280" mass="32297">MKNILIPINFKSNSHDAINYAVNFFQQEKCNFFLLNTFSYESVGMNAIHLLHSDDDWFTTPKCDSEISLGRVIQKYTINSENDKHRFNAISECSDLIEGIKKAIKEINIDMVIIPGQKQIGRASDKYSRNTKRILENIRECPVMIIPSSAQLQLNPEFVLVSSFEDKLPFLELENWYELVQIVKGNVKIIALSAKDNMTDNQKSNRNHLLSLLEILSKNSVSIEYLETSQDLRNFANYHSDYIICLIDRKPDFWRKFGLTNSQVTNLGPLKRTPLIALHH</sequence>
<evidence type="ECO:0008006" key="3">
    <source>
        <dbReference type="Google" id="ProtNLM"/>
    </source>
</evidence>
<dbReference type="AlphaFoldDB" id="A0A3L9YGZ9"/>